<accession>A0A1B8G6K6</accession>
<dbReference type="RefSeq" id="XP_018125184.1">
    <property type="nucleotide sequence ID" value="XM_018279891.1"/>
</dbReference>
<feature type="signal peptide" evidence="1">
    <location>
        <begin position="1"/>
        <end position="19"/>
    </location>
</feature>
<gene>
    <name evidence="2" type="ORF">VE01_10493</name>
</gene>
<evidence type="ECO:0008006" key="4">
    <source>
        <dbReference type="Google" id="ProtNLM"/>
    </source>
</evidence>
<sequence>MKLSNFLIPLVAIAPTVLASRRISRGPDVSLQLRINSPATDYPAYDDSRIQHFHDKVLLARMKEYFISFVAGNFTGMYDLQADDFHITDIPLAIVRADRNQWLGANSGFSSLMTDVKVQAISIDGGSGPCEFGIMENVVWFTLAVDPPEEAKPGLPPGIKKGDTAGMIMLSTIWWNEEGKVKRELEYGKLLWPGFDIDAFKTW</sequence>
<reference evidence="2 3" key="1">
    <citation type="submission" date="2016-03" db="EMBL/GenBank/DDBJ databases">
        <title>Comparative genomics of Pseudogymnoascus destructans, the fungus causing white-nose syndrome of bats.</title>
        <authorList>
            <person name="Palmer J.M."/>
            <person name="Drees K.P."/>
            <person name="Foster J.T."/>
            <person name="Lindner D.L."/>
        </authorList>
    </citation>
    <scope>NUCLEOTIDE SEQUENCE [LARGE SCALE GENOMIC DNA]</scope>
    <source>
        <strain evidence="2 3">UAMH 10579</strain>
    </source>
</reference>
<dbReference type="GeneID" id="28843879"/>
<keyword evidence="3" id="KW-1185">Reference proteome</keyword>
<evidence type="ECO:0000313" key="3">
    <source>
        <dbReference type="Proteomes" id="UP000091956"/>
    </source>
</evidence>
<feature type="chain" id="PRO_5008608347" description="SnoaL-like domain-containing protein" evidence="1">
    <location>
        <begin position="20"/>
        <end position="203"/>
    </location>
</feature>
<keyword evidence="1" id="KW-0732">Signal</keyword>
<organism evidence="2 3">
    <name type="scientific">Pseudogymnoascus verrucosus</name>
    <dbReference type="NCBI Taxonomy" id="342668"/>
    <lineage>
        <taxon>Eukaryota</taxon>
        <taxon>Fungi</taxon>
        <taxon>Dikarya</taxon>
        <taxon>Ascomycota</taxon>
        <taxon>Pezizomycotina</taxon>
        <taxon>Leotiomycetes</taxon>
        <taxon>Thelebolales</taxon>
        <taxon>Thelebolaceae</taxon>
        <taxon>Pseudogymnoascus</taxon>
    </lineage>
</organism>
<evidence type="ECO:0000313" key="2">
    <source>
        <dbReference type="EMBL" id="OBT91451.1"/>
    </source>
</evidence>
<protein>
    <recommendedName>
        <fullName evidence="4">SnoaL-like domain-containing protein</fullName>
    </recommendedName>
</protein>
<dbReference type="Proteomes" id="UP000091956">
    <property type="component" value="Unassembled WGS sequence"/>
</dbReference>
<dbReference type="OrthoDB" id="5305593at2759"/>
<reference evidence="3" key="2">
    <citation type="journal article" date="2018" name="Nat. Commun.">
        <title>Extreme sensitivity to ultraviolet light in the fungal pathogen causing white-nose syndrome of bats.</title>
        <authorList>
            <person name="Palmer J.M."/>
            <person name="Drees K.P."/>
            <person name="Foster J.T."/>
            <person name="Lindner D.L."/>
        </authorList>
    </citation>
    <scope>NUCLEOTIDE SEQUENCE [LARGE SCALE GENOMIC DNA]</scope>
    <source>
        <strain evidence="3">UAMH 10579</strain>
    </source>
</reference>
<proteinExistence type="predicted"/>
<name>A0A1B8G6K6_9PEZI</name>
<evidence type="ECO:0000256" key="1">
    <source>
        <dbReference type="SAM" id="SignalP"/>
    </source>
</evidence>
<dbReference type="EMBL" id="KV460291">
    <property type="protein sequence ID" value="OBT91451.1"/>
    <property type="molecule type" value="Genomic_DNA"/>
</dbReference>
<dbReference type="AlphaFoldDB" id="A0A1B8G6K6"/>